<evidence type="ECO:0000313" key="2">
    <source>
        <dbReference type="EMBL" id="SKB92073.1"/>
    </source>
</evidence>
<dbReference type="SMART" id="SM00987">
    <property type="entry name" value="UreE_C"/>
    <property type="match status" value="1"/>
</dbReference>
<dbReference type="InterPro" id="IPR036895">
    <property type="entry name" value="Uracil-DNA_glycosylase-like_sf"/>
</dbReference>
<dbReference type="OrthoDB" id="9799921at2"/>
<name>A0A1T5F7F2_9FLAO</name>
<reference evidence="2 3" key="1">
    <citation type="submission" date="2017-02" db="EMBL/GenBank/DDBJ databases">
        <authorList>
            <person name="Peterson S.W."/>
        </authorList>
    </citation>
    <scope>NUCLEOTIDE SEQUENCE [LARGE SCALE GENOMIC DNA]</scope>
    <source>
        <strain evidence="2 3">DSM 22323</strain>
    </source>
</reference>
<dbReference type="Pfam" id="PF03167">
    <property type="entry name" value="UDG"/>
    <property type="match status" value="1"/>
</dbReference>
<proteinExistence type="predicted"/>
<dbReference type="NCBIfam" id="TIGR04274">
    <property type="entry name" value="hypoxanDNAglyco"/>
    <property type="match status" value="1"/>
</dbReference>
<evidence type="ECO:0000313" key="3">
    <source>
        <dbReference type="Proteomes" id="UP000191112"/>
    </source>
</evidence>
<sequence length="169" mass="19530">MSNRISSFPPVINKDSEILILGSIPGVKSLEMQEYYAHPQNKFWTIIFELFNEDFTKDYQQKLQILKKNKIALWDVIDSCERKGSLDSEIKNETGNDILKLLKDYPNLKIIFCNGQKSYKNLIKTFGKNIEIPIVALPSTSPLHTISFDKKLKVWQQIKDRTSSCLSED</sequence>
<evidence type="ECO:0000259" key="1">
    <source>
        <dbReference type="SMART" id="SM00986"/>
    </source>
</evidence>
<organism evidence="2 3">
    <name type="scientific">Soonwooa buanensis</name>
    <dbReference type="NCBI Taxonomy" id="619805"/>
    <lineage>
        <taxon>Bacteria</taxon>
        <taxon>Pseudomonadati</taxon>
        <taxon>Bacteroidota</taxon>
        <taxon>Flavobacteriia</taxon>
        <taxon>Flavobacteriales</taxon>
        <taxon>Weeksellaceae</taxon>
        <taxon>Chryseobacterium group</taxon>
        <taxon>Soonwooa</taxon>
    </lineage>
</organism>
<dbReference type="Proteomes" id="UP000191112">
    <property type="component" value="Unassembled WGS sequence"/>
</dbReference>
<keyword evidence="3" id="KW-1185">Reference proteome</keyword>
<gene>
    <name evidence="2" type="ORF">SAMN05660477_01863</name>
</gene>
<accession>A0A1T5F7F2</accession>
<dbReference type="InterPro" id="IPR026353">
    <property type="entry name" value="Hypoxan-DNA_Glyclase"/>
</dbReference>
<dbReference type="RefSeq" id="WP_079667105.1">
    <property type="nucleotide sequence ID" value="NZ_FUYZ01000005.1"/>
</dbReference>
<feature type="domain" description="Uracil-DNA glycosylase-like" evidence="1">
    <location>
        <begin position="9"/>
        <end position="159"/>
    </location>
</feature>
<dbReference type="Gene3D" id="3.40.470.10">
    <property type="entry name" value="Uracil-DNA glycosylase-like domain"/>
    <property type="match status" value="1"/>
</dbReference>
<dbReference type="AlphaFoldDB" id="A0A1T5F7F2"/>
<dbReference type="SUPFAM" id="SSF52141">
    <property type="entry name" value="Uracil-DNA glycosylase-like"/>
    <property type="match status" value="1"/>
</dbReference>
<dbReference type="EMBL" id="FUYZ01000005">
    <property type="protein sequence ID" value="SKB92073.1"/>
    <property type="molecule type" value="Genomic_DNA"/>
</dbReference>
<dbReference type="STRING" id="619805.SAMN05660477_01863"/>
<dbReference type="SMART" id="SM00986">
    <property type="entry name" value="UDG"/>
    <property type="match status" value="1"/>
</dbReference>
<dbReference type="InterPro" id="IPR005122">
    <property type="entry name" value="Uracil-DNA_glycosylase-like"/>
</dbReference>
<dbReference type="CDD" id="cd10032">
    <property type="entry name" value="UDG-F6_HDG"/>
    <property type="match status" value="1"/>
</dbReference>
<protein>
    <submittedName>
        <fullName evidence="2">G/U mismatch-specific uracil-DNA glycosylase</fullName>
    </submittedName>
</protein>